<feature type="transmembrane region" description="Helical" evidence="2">
    <location>
        <begin position="7"/>
        <end position="26"/>
    </location>
</feature>
<organism evidence="3 4">
    <name type="scientific">Fusobacterium necrophorum BL</name>
    <dbReference type="NCBI Taxonomy" id="1441732"/>
    <lineage>
        <taxon>Bacteria</taxon>
        <taxon>Fusobacteriati</taxon>
        <taxon>Fusobacteriota</taxon>
        <taxon>Fusobacteriia</taxon>
        <taxon>Fusobacteriales</taxon>
        <taxon>Fusobacteriaceae</taxon>
        <taxon>Fusobacterium</taxon>
    </lineage>
</organism>
<dbReference type="RefSeq" id="WP_035906115.1">
    <property type="nucleotide sequence ID" value="NZ_JAAC01000005.1"/>
</dbReference>
<evidence type="ECO:0000313" key="4">
    <source>
        <dbReference type="Proteomes" id="UP000027473"/>
    </source>
</evidence>
<comment type="caution">
    <text evidence="3">The sequence shown here is derived from an EMBL/GenBank/DDBJ whole genome shotgun (WGS) entry which is preliminary data.</text>
</comment>
<accession>A0AB73BZL3</accession>
<feature type="transmembrane region" description="Helical" evidence="2">
    <location>
        <begin position="54"/>
        <end position="72"/>
    </location>
</feature>
<evidence type="ECO:0008006" key="5">
    <source>
        <dbReference type="Google" id="ProtNLM"/>
    </source>
</evidence>
<feature type="transmembrane region" description="Helical" evidence="2">
    <location>
        <begin position="32"/>
        <end position="49"/>
    </location>
</feature>
<keyword evidence="2" id="KW-1133">Transmembrane helix</keyword>
<gene>
    <name evidence="3" type="ORF">FUSO3_00600</name>
</gene>
<evidence type="ECO:0000256" key="1">
    <source>
        <dbReference type="SAM" id="Coils"/>
    </source>
</evidence>
<name>A0AB73BZL3_9FUSO</name>
<keyword evidence="2" id="KW-0472">Membrane</keyword>
<keyword evidence="2" id="KW-0812">Transmembrane</keyword>
<dbReference type="AlphaFoldDB" id="A0AB73BZL3"/>
<dbReference type="EMBL" id="JAAC01000005">
    <property type="protein sequence ID" value="KDE65483.1"/>
    <property type="molecule type" value="Genomic_DNA"/>
</dbReference>
<keyword evidence="1" id="KW-0175">Coiled coil</keyword>
<evidence type="ECO:0000256" key="2">
    <source>
        <dbReference type="SAM" id="Phobius"/>
    </source>
</evidence>
<feature type="transmembrane region" description="Helical" evidence="2">
    <location>
        <begin position="78"/>
        <end position="101"/>
    </location>
</feature>
<sequence>MKDVFQCLMESIVCTILVMIAFYILPYTRQEFLILNLHPLLVIVAIMSIRYGTYLGFLSSFIAILGYLYAYLDSGNDMVLFLLKFQHYKFFLMFLFTALILGRFKDNFQNKEETFKKEVEKVVSVLNTEQEKNNQLLNINLALKDQIIRSKGSIVAFHYIKKQLLEKTNEDILEKVADILNQFLNAETISVYFLENTEKVVRKLQRGKSILDGVFPLHSEEGKKFYEVFEKKSPMKFLKVGKEKQALFIAPFYIKEKNVIAFLVIEKVLYDVGESYNFELFKTLVEEMNEIVEKR</sequence>
<evidence type="ECO:0000313" key="3">
    <source>
        <dbReference type="EMBL" id="KDE65483.1"/>
    </source>
</evidence>
<feature type="coiled-coil region" evidence="1">
    <location>
        <begin position="126"/>
        <end position="182"/>
    </location>
</feature>
<dbReference type="Proteomes" id="UP000027473">
    <property type="component" value="Unassembled WGS sequence"/>
</dbReference>
<protein>
    <recommendedName>
        <fullName evidence="5">GAF domain-containing protein</fullName>
    </recommendedName>
</protein>
<reference evidence="3 4" key="1">
    <citation type="submission" date="2014-01" db="EMBL/GenBank/DDBJ databases">
        <title>Comparative genomics of Fusobacterium necrophorum wild isolates.</title>
        <authorList>
            <person name="Kittichotirat W."/>
            <person name="Bumgarner R.E."/>
            <person name="Lawrence P."/>
        </authorList>
    </citation>
    <scope>NUCLEOTIDE SEQUENCE [LARGE SCALE GENOMIC DNA]</scope>
    <source>
        <strain evidence="3 4">BL</strain>
    </source>
</reference>
<proteinExistence type="predicted"/>